<reference evidence="3" key="1">
    <citation type="submission" date="2022-10" db="EMBL/GenBank/DDBJ databases">
        <title>Culturing micro-colonial fungi from biological soil crusts in the Mojave desert and describing Neophaeococcomyces mojavensis, and introducing the new genera and species Taxawa tesnikishii.</title>
        <authorList>
            <person name="Kurbessoian T."/>
            <person name="Stajich J.E."/>
        </authorList>
    </citation>
    <scope>NUCLEOTIDE SEQUENCE</scope>
    <source>
        <strain evidence="3">TK_35</strain>
    </source>
</reference>
<dbReference type="InterPro" id="IPR021264">
    <property type="entry name" value="AFUB_079030/YDR124W-like"/>
</dbReference>
<protein>
    <recommendedName>
        <fullName evidence="2">Subtelomeric hrmA-associated cluster protein AFUB-079030/YDR124W-like helical bundle domain-containing protein</fullName>
    </recommendedName>
</protein>
<evidence type="ECO:0000256" key="1">
    <source>
        <dbReference type="SAM" id="MobiDB-lite"/>
    </source>
</evidence>
<dbReference type="EMBL" id="JAPDRN010000034">
    <property type="protein sequence ID" value="KAJ9635324.1"/>
    <property type="molecule type" value="Genomic_DNA"/>
</dbReference>
<evidence type="ECO:0000313" key="4">
    <source>
        <dbReference type="Proteomes" id="UP001172681"/>
    </source>
</evidence>
<accession>A0AA38Y4T3</accession>
<dbReference type="Pfam" id="PF11001">
    <property type="entry name" value="AFUB_07903_YDR124W_hel"/>
    <property type="match status" value="1"/>
</dbReference>
<feature type="compositionally biased region" description="Low complexity" evidence="1">
    <location>
        <begin position="419"/>
        <end position="435"/>
    </location>
</feature>
<feature type="compositionally biased region" description="Basic and acidic residues" evidence="1">
    <location>
        <begin position="224"/>
        <end position="234"/>
    </location>
</feature>
<gene>
    <name evidence="3" type="ORF">H2204_005885</name>
</gene>
<dbReference type="AlphaFoldDB" id="A0AA38Y4T3"/>
<feature type="compositionally biased region" description="Polar residues" evidence="1">
    <location>
        <begin position="389"/>
        <end position="408"/>
    </location>
</feature>
<feature type="domain" description="Subtelomeric hrmA-associated cluster protein AFUB-079030/YDR124W-like helical bundle" evidence="2">
    <location>
        <begin position="175"/>
        <end position="266"/>
    </location>
</feature>
<feature type="compositionally biased region" description="Polar residues" evidence="1">
    <location>
        <begin position="443"/>
        <end position="460"/>
    </location>
</feature>
<dbReference type="PANTHER" id="PTHR36102">
    <property type="entry name" value="CHROMOSOME 10, WHOLE GENOME SHOTGUN SEQUENCE"/>
    <property type="match status" value="1"/>
</dbReference>
<dbReference type="Proteomes" id="UP001172681">
    <property type="component" value="Unassembled WGS sequence"/>
</dbReference>
<feature type="region of interest" description="Disordered" evidence="1">
    <location>
        <begin position="212"/>
        <end position="246"/>
    </location>
</feature>
<sequence>MTAETNATPSPDLMPLKTEELASLLEPSKLPMGAKQRYALNQIKKLVESCDSFIALVPGEYGVPEIIVSTDLKEESLAILGDAVDNFSHYMNESCLHASPRFSESWSSRRWKGKKPIRDRVNDLAVASITYPFQRPIKRHRASTINGREGCDNPVQRVERKLRVVNEGPALQIRVDDHDKLQRWFKEAFVAMQQVACRIIAKMWIKRIHPRKQSTHPYNGGVPRSEHRNPERTRPPYWPSNVPHKEPDHIGRDDRTSLLVHLLTSTPLEVITNPPDPHNTHFVTAADLLDCLDSRKPDLKEGVWDIIEQVCRARDLMEQYEAGEIDGDALVFLNNYAHTARSSYTDVDGEDPERGFSLSLQSTILKTELVDESTEEDLQQRNDEVVVFTPSSSTHGSPLDQMHSQSLDSKPPKYRKRGTGSTTVVTESSSSVRRSGGVRRSSKPSAPTCSGRSNTSSSMSARMIQELPYRSPSTLRKPDGSGQGEDMTKDRITLTTGDRRINARHSTTMIVSQPTAAQVMTQTMLATKGCGQQDNEGGQQQQPEMNNMMHDMMSSYIDTCPRQPPQMGMLPQQQCQPWMAMMPNMGPEPPDRVFGFHPHMMAAAATARAPESALAYFGQTNDMDDNSLDGGGGGGGGMLLMDTMQPYHDFQDQHGGTLMSVADMYHQQGIAQPVAVDMTSTDFYTVQH</sequence>
<name>A0AA38Y4T3_9EURO</name>
<comment type="caution">
    <text evidence="3">The sequence shown here is derived from an EMBL/GenBank/DDBJ whole genome shotgun (WGS) entry which is preliminary data.</text>
</comment>
<evidence type="ECO:0000313" key="3">
    <source>
        <dbReference type="EMBL" id="KAJ9635324.1"/>
    </source>
</evidence>
<proteinExistence type="predicted"/>
<keyword evidence="4" id="KW-1185">Reference proteome</keyword>
<evidence type="ECO:0000259" key="2">
    <source>
        <dbReference type="Pfam" id="PF11001"/>
    </source>
</evidence>
<dbReference type="PANTHER" id="PTHR36102:SF1">
    <property type="entry name" value="YDR124W-LIKE HELICAL BUNDLE DOMAIN-CONTAINING PROTEIN"/>
    <property type="match status" value="1"/>
</dbReference>
<feature type="region of interest" description="Disordered" evidence="1">
    <location>
        <begin position="389"/>
        <end position="490"/>
    </location>
</feature>
<organism evidence="3 4">
    <name type="scientific">Knufia peltigerae</name>
    <dbReference type="NCBI Taxonomy" id="1002370"/>
    <lineage>
        <taxon>Eukaryota</taxon>
        <taxon>Fungi</taxon>
        <taxon>Dikarya</taxon>
        <taxon>Ascomycota</taxon>
        <taxon>Pezizomycotina</taxon>
        <taxon>Eurotiomycetes</taxon>
        <taxon>Chaetothyriomycetidae</taxon>
        <taxon>Chaetothyriales</taxon>
        <taxon>Trichomeriaceae</taxon>
        <taxon>Knufia</taxon>
    </lineage>
</organism>
<dbReference type="InterPro" id="IPR047092">
    <property type="entry name" value="AFUB_07903/YDR124W-like_hel"/>
</dbReference>